<gene>
    <name evidence="4" type="ORF">ABID37_003519</name>
</gene>
<evidence type="ECO:0000256" key="2">
    <source>
        <dbReference type="SAM" id="Phobius"/>
    </source>
</evidence>
<dbReference type="InterPro" id="IPR002035">
    <property type="entry name" value="VWF_A"/>
</dbReference>
<comment type="caution">
    <text evidence="4">The sequence shown here is derived from an EMBL/GenBank/DDBJ whole genome shotgun (WGS) entry which is preliminary data.</text>
</comment>
<evidence type="ECO:0000256" key="1">
    <source>
        <dbReference type="SAM" id="MobiDB-lite"/>
    </source>
</evidence>
<dbReference type="RefSeq" id="WP_354197093.1">
    <property type="nucleotide sequence ID" value="NZ_JBEPML010000013.1"/>
</dbReference>
<accession>A0ABV2N2L3</accession>
<evidence type="ECO:0000259" key="3">
    <source>
        <dbReference type="PROSITE" id="PS50234"/>
    </source>
</evidence>
<keyword evidence="2" id="KW-0812">Transmembrane</keyword>
<proteinExistence type="predicted"/>
<keyword evidence="5" id="KW-1185">Reference proteome</keyword>
<dbReference type="SUPFAM" id="SSF53300">
    <property type="entry name" value="vWA-like"/>
    <property type="match status" value="1"/>
</dbReference>
<dbReference type="InterPro" id="IPR028087">
    <property type="entry name" value="Tad_N"/>
</dbReference>
<reference evidence="4 5" key="1">
    <citation type="submission" date="2024-06" db="EMBL/GenBank/DDBJ databases">
        <title>Genomic Encyclopedia of Type Strains, Phase IV (KMG-IV): sequencing the most valuable type-strain genomes for metagenomic binning, comparative biology and taxonomic classification.</title>
        <authorList>
            <person name="Goeker M."/>
        </authorList>
    </citation>
    <scope>NUCLEOTIDE SEQUENCE [LARGE SCALE GENOMIC DNA]</scope>
    <source>
        <strain evidence="4 5">DSM 27865</strain>
    </source>
</reference>
<dbReference type="Gene3D" id="3.40.50.410">
    <property type="entry name" value="von Willebrand factor, type A domain"/>
    <property type="match status" value="1"/>
</dbReference>
<evidence type="ECO:0000313" key="5">
    <source>
        <dbReference type="Proteomes" id="UP001549076"/>
    </source>
</evidence>
<organism evidence="4 5">
    <name type="scientific">Aquamicrobium terrae</name>
    <dbReference type="NCBI Taxonomy" id="1324945"/>
    <lineage>
        <taxon>Bacteria</taxon>
        <taxon>Pseudomonadati</taxon>
        <taxon>Pseudomonadota</taxon>
        <taxon>Alphaproteobacteria</taxon>
        <taxon>Hyphomicrobiales</taxon>
        <taxon>Phyllobacteriaceae</taxon>
        <taxon>Aquamicrobium</taxon>
    </lineage>
</organism>
<keyword evidence="2" id="KW-1133">Transmembrane helix</keyword>
<name>A0ABV2N2L3_9HYPH</name>
<feature type="transmembrane region" description="Helical" evidence="2">
    <location>
        <begin position="21"/>
        <end position="40"/>
    </location>
</feature>
<evidence type="ECO:0000313" key="4">
    <source>
        <dbReference type="EMBL" id="MET3793295.1"/>
    </source>
</evidence>
<dbReference type="InterPro" id="IPR036465">
    <property type="entry name" value="vWFA_dom_sf"/>
</dbReference>
<keyword evidence="2" id="KW-0472">Membrane</keyword>
<sequence>MRLGDIRGRIAGFGQDRSGNFAMIFALASTMLALAVGFAVDTAQLMNARSALQSAVDAAVTSTARDLTTGNATEEEARERVMTFLAANSAGGILARDSIVLDRLVVDRTARTVTASAYVDVPLYFPLFGRSNVKRIHNEGAALYSDKRIEVVMMLDVTGSMKANTRNRTNKIKDLRDASAAAVNIFLDMNAASNGRVRVGLVPYSEGVNTGVLAHTVFHEADDSIGSADAPPSLNAPRGVAAKDNCSTERKNVTGNGIDYSDAGPVTAMVNRDDRLVLCPAAALVPMTTDRSRLLAAIDGFRADGGTAGHIGVQWTRYLLSPSWRSTLEAAQPGSGPLNYNDNQAKKIAVLMTDGEFNAGYAGVRAHGSTRSGQEALSTNAALEHCKRMKENGIEIFTVGFMLEDKYLGLMQSCATPDAGGIRHFYRAANGDELKAAFEEIAGNAEKLILTR</sequence>
<dbReference type="EMBL" id="JBEPML010000013">
    <property type="protein sequence ID" value="MET3793295.1"/>
    <property type="molecule type" value="Genomic_DNA"/>
</dbReference>
<dbReference type="Proteomes" id="UP001549076">
    <property type="component" value="Unassembled WGS sequence"/>
</dbReference>
<dbReference type="Pfam" id="PF13400">
    <property type="entry name" value="Tad"/>
    <property type="match status" value="1"/>
</dbReference>
<feature type="domain" description="VWFA" evidence="3">
    <location>
        <begin position="150"/>
        <end position="441"/>
    </location>
</feature>
<feature type="region of interest" description="Disordered" evidence="1">
    <location>
        <begin position="228"/>
        <end position="248"/>
    </location>
</feature>
<dbReference type="PROSITE" id="PS50234">
    <property type="entry name" value="VWFA"/>
    <property type="match status" value="1"/>
</dbReference>
<protein>
    <submittedName>
        <fullName evidence="4">Flp pilus assembly protein TadG</fullName>
    </submittedName>
</protein>